<accession>A0A1E5HE93</accession>
<dbReference type="STRING" id="1131292.BCR24_13930"/>
<dbReference type="AlphaFoldDB" id="A0A1E5HE93"/>
<gene>
    <name evidence="1" type="ORF">BCR24_13930</name>
</gene>
<proteinExistence type="predicted"/>
<dbReference type="OrthoDB" id="5377797at2"/>
<name>A0A1E5HE93_9ENTE</name>
<protein>
    <submittedName>
        <fullName evidence="1">Uncharacterized protein</fullName>
    </submittedName>
</protein>
<dbReference type="Proteomes" id="UP000094469">
    <property type="component" value="Unassembled WGS sequence"/>
</dbReference>
<dbReference type="RefSeq" id="WP_069639597.1">
    <property type="nucleotide sequence ID" value="NZ_JAFBEZ010000017.1"/>
</dbReference>
<organism evidence="1 2">
    <name type="scientific">Enterococcus ureilyticus</name>
    <dbReference type="NCBI Taxonomy" id="1131292"/>
    <lineage>
        <taxon>Bacteria</taxon>
        <taxon>Bacillati</taxon>
        <taxon>Bacillota</taxon>
        <taxon>Bacilli</taxon>
        <taxon>Lactobacillales</taxon>
        <taxon>Enterococcaceae</taxon>
        <taxon>Enterococcus</taxon>
    </lineage>
</organism>
<keyword evidence="2" id="KW-1185">Reference proteome</keyword>
<comment type="caution">
    <text evidence="1">The sequence shown here is derived from an EMBL/GenBank/DDBJ whole genome shotgun (WGS) entry which is preliminary data.</text>
</comment>
<sequence length="93" mass="10951">MIKSLVKYLRKKNDIGVTEDDLINTKRALQNINRLSQKLDENNFCRMFNSALNIFKLDIFNQEKAKRRLLKSQVFGGMGSWNDSPGYNTYDWE</sequence>
<dbReference type="EMBL" id="MIKC01000009">
    <property type="protein sequence ID" value="OEG22950.1"/>
    <property type="molecule type" value="Genomic_DNA"/>
</dbReference>
<reference evidence="2" key="1">
    <citation type="submission" date="2016-09" db="EMBL/GenBank/DDBJ databases">
        <authorList>
            <person name="Gulvik C.A."/>
        </authorList>
    </citation>
    <scope>NUCLEOTIDE SEQUENCE [LARGE SCALE GENOMIC DNA]</scope>
    <source>
        <strain evidence="2">LMG 26676</strain>
    </source>
</reference>
<evidence type="ECO:0000313" key="2">
    <source>
        <dbReference type="Proteomes" id="UP000094469"/>
    </source>
</evidence>
<evidence type="ECO:0000313" key="1">
    <source>
        <dbReference type="EMBL" id="OEG22950.1"/>
    </source>
</evidence>